<dbReference type="PANTHER" id="PTHR21666:SF270">
    <property type="entry name" value="MUREIN HYDROLASE ACTIVATOR ENVC"/>
    <property type="match status" value="1"/>
</dbReference>
<name>A0A1T4W5B0_9BACT</name>
<accession>A0A1T4W5B0</accession>
<dbReference type="RefSeq" id="WP_159447099.1">
    <property type="nucleotide sequence ID" value="NZ_FUYC01000001.1"/>
</dbReference>
<dbReference type="Proteomes" id="UP000190027">
    <property type="component" value="Unassembled WGS sequence"/>
</dbReference>
<feature type="domain" description="M23ase beta-sheet core" evidence="1">
    <location>
        <begin position="179"/>
        <end position="276"/>
    </location>
</feature>
<evidence type="ECO:0000313" key="3">
    <source>
        <dbReference type="Proteomes" id="UP000190027"/>
    </source>
</evidence>
<keyword evidence="3" id="KW-1185">Reference proteome</keyword>
<sequence>MRVRNVLPVLFFVLLVGLGTSFGFLLDTYFDHQKLQVRYETLEHDRLEQRLDILFQARKLSGLQLDYDRIDDFCRKLMVMTNMSGPRPDWDDFTGSGGPLINSMTLSPYDTRTLVRNMQGAVVALNRDVLDSEVLQQLILKQVRENKQLLDSTPSVWPVKGRITSGFGMRQHPFDKTYKFHRGLDIVPPGGRGTPIHAPANGVVVFAGRDGGYGLSLLIRHKNNITTRYGHLKAMAVKRGQKVRRDDVIAYVGNTGRSTGPHLHYEVLLAGKPQNPRRYILN</sequence>
<dbReference type="FunFam" id="2.70.70.10:FF:000006">
    <property type="entry name" value="M23 family peptidase"/>
    <property type="match status" value="1"/>
</dbReference>
<dbReference type="AlphaFoldDB" id="A0A1T4W5B0"/>
<dbReference type="Pfam" id="PF01551">
    <property type="entry name" value="Peptidase_M23"/>
    <property type="match status" value="1"/>
</dbReference>
<dbReference type="EMBL" id="FUYC01000001">
    <property type="protein sequence ID" value="SKA72225.1"/>
    <property type="molecule type" value="Genomic_DNA"/>
</dbReference>
<dbReference type="Gene3D" id="2.70.70.10">
    <property type="entry name" value="Glucose Permease (Domain IIA)"/>
    <property type="match status" value="1"/>
</dbReference>
<evidence type="ECO:0000313" key="2">
    <source>
        <dbReference type="EMBL" id="SKA72225.1"/>
    </source>
</evidence>
<dbReference type="InterPro" id="IPR011055">
    <property type="entry name" value="Dup_hybrid_motif"/>
</dbReference>
<evidence type="ECO:0000259" key="1">
    <source>
        <dbReference type="Pfam" id="PF01551"/>
    </source>
</evidence>
<dbReference type="InterPro" id="IPR050570">
    <property type="entry name" value="Cell_wall_metabolism_enzyme"/>
</dbReference>
<organism evidence="2 3">
    <name type="scientific">Paucidesulfovibrio gracilis DSM 16080</name>
    <dbReference type="NCBI Taxonomy" id="1121449"/>
    <lineage>
        <taxon>Bacteria</taxon>
        <taxon>Pseudomonadati</taxon>
        <taxon>Thermodesulfobacteriota</taxon>
        <taxon>Desulfovibrionia</taxon>
        <taxon>Desulfovibrionales</taxon>
        <taxon>Desulfovibrionaceae</taxon>
        <taxon>Paucidesulfovibrio</taxon>
    </lineage>
</organism>
<dbReference type="CDD" id="cd12797">
    <property type="entry name" value="M23_peptidase"/>
    <property type="match status" value="1"/>
</dbReference>
<proteinExistence type="predicted"/>
<dbReference type="PANTHER" id="PTHR21666">
    <property type="entry name" value="PEPTIDASE-RELATED"/>
    <property type="match status" value="1"/>
</dbReference>
<gene>
    <name evidence="2" type="ORF">SAMN02745704_00320</name>
</gene>
<dbReference type="InterPro" id="IPR016047">
    <property type="entry name" value="M23ase_b-sheet_dom"/>
</dbReference>
<dbReference type="STRING" id="1121449.SAMN02745704_00320"/>
<dbReference type="GO" id="GO:0004222">
    <property type="term" value="F:metalloendopeptidase activity"/>
    <property type="evidence" value="ECO:0007669"/>
    <property type="project" value="TreeGrafter"/>
</dbReference>
<dbReference type="SUPFAM" id="SSF51261">
    <property type="entry name" value="Duplicated hybrid motif"/>
    <property type="match status" value="1"/>
</dbReference>
<dbReference type="OrthoDB" id="9815245at2"/>
<reference evidence="2 3" key="1">
    <citation type="submission" date="2017-02" db="EMBL/GenBank/DDBJ databases">
        <authorList>
            <person name="Peterson S.W."/>
        </authorList>
    </citation>
    <scope>NUCLEOTIDE SEQUENCE [LARGE SCALE GENOMIC DNA]</scope>
    <source>
        <strain evidence="2 3">DSM 16080</strain>
    </source>
</reference>
<protein>
    <submittedName>
        <fullName evidence="2">Peptidase family M23</fullName>
    </submittedName>
</protein>